<proteinExistence type="inferred from homology"/>
<feature type="domain" description="RagB/SusD" evidence="6">
    <location>
        <begin position="249"/>
        <end position="415"/>
    </location>
</feature>
<dbReference type="EMBL" id="CP048409">
    <property type="protein sequence ID" value="QIA09879.1"/>
    <property type="molecule type" value="Genomic_DNA"/>
</dbReference>
<dbReference type="InterPro" id="IPR011990">
    <property type="entry name" value="TPR-like_helical_dom_sf"/>
</dbReference>
<evidence type="ECO:0000256" key="5">
    <source>
        <dbReference type="ARBA" id="ARBA00023237"/>
    </source>
</evidence>
<evidence type="ECO:0000256" key="3">
    <source>
        <dbReference type="ARBA" id="ARBA00022729"/>
    </source>
</evidence>
<name>A0A6C0RIC7_9BACT</name>
<dbReference type="InterPro" id="IPR012944">
    <property type="entry name" value="SusD_RagB_dom"/>
</dbReference>
<organism evidence="7 8">
    <name type="scientific">Draconibacterium halophilum</name>
    <dbReference type="NCBI Taxonomy" id="2706887"/>
    <lineage>
        <taxon>Bacteria</taxon>
        <taxon>Pseudomonadati</taxon>
        <taxon>Bacteroidota</taxon>
        <taxon>Bacteroidia</taxon>
        <taxon>Marinilabiliales</taxon>
        <taxon>Prolixibacteraceae</taxon>
        <taxon>Draconibacterium</taxon>
    </lineage>
</organism>
<dbReference type="GO" id="GO:2001070">
    <property type="term" value="F:starch binding"/>
    <property type="evidence" value="ECO:0007669"/>
    <property type="project" value="InterPro"/>
</dbReference>
<dbReference type="Proteomes" id="UP000474630">
    <property type="component" value="Chromosome"/>
</dbReference>
<comment type="similarity">
    <text evidence="2">Belongs to the SusD family.</text>
</comment>
<evidence type="ECO:0000313" key="7">
    <source>
        <dbReference type="EMBL" id="QIA09879.1"/>
    </source>
</evidence>
<gene>
    <name evidence="7" type="ORF">G0Q07_00870</name>
</gene>
<reference evidence="7 8" key="1">
    <citation type="submission" date="2020-02" db="EMBL/GenBank/DDBJ databases">
        <title>Genome sequencing for Draconibacterium sp. strain M1.</title>
        <authorList>
            <person name="Park S.-J."/>
        </authorList>
    </citation>
    <scope>NUCLEOTIDE SEQUENCE [LARGE SCALE GENOMIC DNA]</scope>
    <source>
        <strain evidence="7 8">M1</strain>
    </source>
</reference>
<dbReference type="KEGG" id="drc:G0Q07_00870"/>
<accession>A0A6C0RIC7</accession>
<dbReference type="SUPFAM" id="SSF48452">
    <property type="entry name" value="TPR-like"/>
    <property type="match status" value="1"/>
</dbReference>
<dbReference type="GO" id="GO:0009279">
    <property type="term" value="C:cell outer membrane"/>
    <property type="evidence" value="ECO:0007669"/>
    <property type="project" value="UniProtKB-SubCell"/>
</dbReference>
<evidence type="ECO:0000256" key="2">
    <source>
        <dbReference type="ARBA" id="ARBA00006275"/>
    </source>
</evidence>
<dbReference type="CDD" id="cd12967">
    <property type="entry name" value="CBM_SusE-F_like_u1"/>
    <property type="match status" value="1"/>
</dbReference>
<protein>
    <submittedName>
        <fullName evidence="7">RagB/SusD family nutrient uptake outer membrane protein</fullName>
    </submittedName>
</protein>
<dbReference type="Gene3D" id="1.25.40.10">
    <property type="entry name" value="Tetratricopeptide repeat domain"/>
    <property type="match status" value="1"/>
</dbReference>
<evidence type="ECO:0000259" key="6">
    <source>
        <dbReference type="Pfam" id="PF07980"/>
    </source>
</evidence>
<comment type="subcellular location">
    <subcellularLocation>
        <location evidence="1">Cell outer membrane</location>
    </subcellularLocation>
</comment>
<evidence type="ECO:0000313" key="8">
    <source>
        <dbReference type="Proteomes" id="UP000474630"/>
    </source>
</evidence>
<keyword evidence="8" id="KW-1185">Reference proteome</keyword>
<evidence type="ECO:0000256" key="4">
    <source>
        <dbReference type="ARBA" id="ARBA00023136"/>
    </source>
</evidence>
<dbReference type="Pfam" id="PF07980">
    <property type="entry name" value="SusD_RagB"/>
    <property type="match status" value="1"/>
</dbReference>
<keyword evidence="3" id="KW-0732">Signal</keyword>
<dbReference type="AlphaFoldDB" id="A0A6C0RIC7"/>
<keyword evidence="5" id="KW-0998">Cell outer membrane</keyword>
<keyword evidence="4" id="KW-0472">Membrane</keyword>
<dbReference type="Gene3D" id="2.60.40.3620">
    <property type="match status" value="2"/>
</dbReference>
<dbReference type="CDD" id="cd12956">
    <property type="entry name" value="CBM_SusE-F_like"/>
    <property type="match status" value="1"/>
</dbReference>
<evidence type="ECO:0000256" key="1">
    <source>
        <dbReference type="ARBA" id="ARBA00004442"/>
    </source>
</evidence>
<sequence>MDPAAFGIDGGWSGLRTTKEFVGKFLDLETLAPKLKSANATADYPVIYVPGGYQVAAGYSEGDWSPDVAPTLGSINSDDNYEGYIYFADAAEFKFTAGPNWDLNWGDDGADGSLEPNGANLSVAEAGYYKINVNTVDLTYSIMKTDWGIIGSATAGGWDSDQNMEFDAETKTWNAEIDLAAGEIKFRANDGWDLNYGDDDVDGILEAGASNIAIAEGGSYKISMKLESPDYTYTVEKFSSDGRALFFTDGQNLEINNLFEFTDGYAITKWRNITSTGETGSDLTHPDTDFPMFRLADAYLMYAEAVVRGGGGSMSTALSYVNELRERAYGDDYGNMTEADLTLDFILDERARELYWEGHRRTDLIRFGKFTGSDYVWAWKGAEKDGIGVDEKYKLFPLPSSDVSANPNLTQTTGY</sequence>